<evidence type="ECO:0000313" key="1">
    <source>
        <dbReference type="EMBL" id="HIW72338.1"/>
    </source>
</evidence>
<name>A0A9D1QT61_9LACO</name>
<proteinExistence type="predicted"/>
<accession>A0A9D1QT61</accession>
<protein>
    <submittedName>
        <fullName evidence="1">Uncharacterized protein</fullName>
    </submittedName>
</protein>
<evidence type="ECO:0000313" key="2">
    <source>
        <dbReference type="Proteomes" id="UP000886822"/>
    </source>
</evidence>
<sequence>MSEKQVEILENLKGGWDSLIRAKDVVSNILAVCDLARPTLENKGHGAYYFDYGAAELRVMLDKHDTDIYQASRILSLLSDKAMDLDSLLGDVTGKLGSSIDFLTASTEKGAPTHD</sequence>
<dbReference type="Proteomes" id="UP000886822">
    <property type="component" value="Unassembled WGS sequence"/>
</dbReference>
<organism evidence="1 2">
    <name type="scientific">Candidatus Levilactobacillus faecigallinarum</name>
    <dbReference type="NCBI Taxonomy" id="2838638"/>
    <lineage>
        <taxon>Bacteria</taxon>
        <taxon>Bacillati</taxon>
        <taxon>Bacillota</taxon>
        <taxon>Bacilli</taxon>
        <taxon>Lactobacillales</taxon>
        <taxon>Lactobacillaceae</taxon>
        <taxon>Levilactobacillus</taxon>
    </lineage>
</organism>
<dbReference type="EMBL" id="DXGJ01000052">
    <property type="protein sequence ID" value="HIW72338.1"/>
    <property type="molecule type" value="Genomic_DNA"/>
</dbReference>
<reference evidence="1" key="2">
    <citation type="submission" date="2021-04" db="EMBL/GenBank/DDBJ databases">
        <authorList>
            <person name="Gilroy R."/>
        </authorList>
    </citation>
    <scope>NUCLEOTIDE SEQUENCE</scope>
    <source>
        <strain evidence="1">CHK173-259</strain>
    </source>
</reference>
<comment type="caution">
    <text evidence="1">The sequence shown here is derived from an EMBL/GenBank/DDBJ whole genome shotgun (WGS) entry which is preliminary data.</text>
</comment>
<dbReference type="AlphaFoldDB" id="A0A9D1QT61"/>
<reference evidence="1" key="1">
    <citation type="journal article" date="2021" name="PeerJ">
        <title>Extensive microbial diversity within the chicken gut microbiome revealed by metagenomics and culture.</title>
        <authorList>
            <person name="Gilroy R."/>
            <person name="Ravi A."/>
            <person name="Getino M."/>
            <person name="Pursley I."/>
            <person name="Horton D.L."/>
            <person name="Alikhan N.F."/>
            <person name="Baker D."/>
            <person name="Gharbi K."/>
            <person name="Hall N."/>
            <person name="Watson M."/>
            <person name="Adriaenssens E.M."/>
            <person name="Foster-Nyarko E."/>
            <person name="Jarju S."/>
            <person name="Secka A."/>
            <person name="Antonio M."/>
            <person name="Oren A."/>
            <person name="Chaudhuri R.R."/>
            <person name="La Ragione R."/>
            <person name="Hildebrand F."/>
            <person name="Pallen M.J."/>
        </authorList>
    </citation>
    <scope>NUCLEOTIDE SEQUENCE</scope>
    <source>
        <strain evidence="1">CHK173-259</strain>
    </source>
</reference>
<gene>
    <name evidence="1" type="ORF">H9875_06890</name>
</gene>